<evidence type="ECO:0000313" key="4">
    <source>
        <dbReference type="Proteomes" id="UP001307889"/>
    </source>
</evidence>
<feature type="region of interest" description="Disordered" evidence="1">
    <location>
        <begin position="92"/>
        <end position="140"/>
    </location>
</feature>
<evidence type="ECO:0000256" key="1">
    <source>
        <dbReference type="SAM" id="MobiDB-lite"/>
    </source>
</evidence>
<evidence type="ECO:0000313" key="3">
    <source>
        <dbReference type="EMBL" id="BET01224.1"/>
    </source>
</evidence>
<proteinExistence type="predicted"/>
<keyword evidence="3" id="KW-0131">Cell cycle</keyword>
<reference evidence="3 4" key="1">
    <citation type="submission" date="2023-09" db="EMBL/GenBank/DDBJ databases">
        <title>Nesidiocoris tenuis whole genome shotgun sequence.</title>
        <authorList>
            <person name="Shibata T."/>
            <person name="Shimoda M."/>
            <person name="Kobayashi T."/>
            <person name="Uehara T."/>
        </authorList>
    </citation>
    <scope>NUCLEOTIDE SEQUENCE [LARGE SCALE GENOMIC DNA]</scope>
    <source>
        <strain evidence="3 4">Japan</strain>
    </source>
</reference>
<keyword evidence="3" id="KW-0132">Cell division</keyword>
<evidence type="ECO:0000259" key="2">
    <source>
        <dbReference type="Pfam" id="PF10512"/>
    </source>
</evidence>
<dbReference type="InterPro" id="IPR046466">
    <property type="entry name" value="Borealin_C"/>
</dbReference>
<gene>
    <name evidence="3" type="ORF">NTJ_14040</name>
</gene>
<dbReference type="Pfam" id="PF10512">
    <property type="entry name" value="Borealin"/>
    <property type="match status" value="1"/>
</dbReference>
<keyword evidence="4" id="KW-1185">Reference proteome</keyword>
<dbReference type="GO" id="GO:0051301">
    <property type="term" value="P:cell division"/>
    <property type="evidence" value="ECO:0007669"/>
    <property type="project" value="UniProtKB-KW"/>
</dbReference>
<feature type="compositionally biased region" description="Low complexity" evidence="1">
    <location>
        <begin position="92"/>
        <end position="104"/>
    </location>
</feature>
<organism evidence="3 4">
    <name type="scientific">Nesidiocoris tenuis</name>
    <dbReference type="NCBI Taxonomy" id="355587"/>
    <lineage>
        <taxon>Eukaryota</taxon>
        <taxon>Metazoa</taxon>
        <taxon>Ecdysozoa</taxon>
        <taxon>Arthropoda</taxon>
        <taxon>Hexapoda</taxon>
        <taxon>Insecta</taxon>
        <taxon>Pterygota</taxon>
        <taxon>Neoptera</taxon>
        <taxon>Paraneoptera</taxon>
        <taxon>Hemiptera</taxon>
        <taxon>Heteroptera</taxon>
        <taxon>Panheteroptera</taxon>
        <taxon>Cimicomorpha</taxon>
        <taxon>Miridae</taxon>
        <taxon>Dicyphina</taxon>
        <taxon>Nesidiocoris</taxon>
    </lineage>
</organism>
<feature type="domain" description="Borealin C-terminal" evidence="2">
    <location>
        <begin position="140"/>
        <end position="248"/>
    </location>
</feature>
<accession>A0ABN7BA93</accession>
<sequence>MACSSPSEKTETDDEFYRNLLRLKETFVRQAENEKDAIEIMIDNNFNKTIATLQKNNYLTNAIVTPGMFSKNESLLEGIKNIIEDRKKRGTITVSDSTSGISSDASRRRRSHSESRDTFTDAVRNATQKKPRSSSCDRLNRFMTPLRQRDDSSSMKIANVTPLVRNGVNRSNILRKPMPGETAISLTGSPLLVTCDNVIAPSLTVPLRDGRVLNLQRGATADEFRLPSNMDKDVIESLRDIQNYLNKALP</sequence>
<dbReference type="Proteomes" id="UP001307889">
    <property type="component" value="Chromosome 12"/>
</dbReference>
<name>A0ABN7BA93_9HEMI</name>
<dbReference type="EMBL" id="AP028920">
    <property type="protein sequence ID" value="BET01224.1"/>
    <property type="molecule type" value="Genomic_DNA"/>
</dbReference>
<protein>
    <submittedName>
        <fullName evidence="3">Cell division cycle-associated protein 8</fullName>
    </submittedName>
</protein>